<dbReference type="GO" id="GO:0003677">
    <property type="term" value="F:DNA binding"/>
    <property type="evidence" value="ECO:0007669"/>
    <property type="project" value="UniProtKB-KW"/>
</dbReference>
<evidence type="ECO:0000313" key="6">
    <source>
        <dbReference type="Proteomes" id="UP000590442"/>
    </source>
</evidence>
<reference evidence="5 6" key="1">
    <citation type="submission" date="2020-03" db="EMBL/GenBank/DDBJ databases">
        <title>Genomic Encyclopedia of Type Strains, Phase IV (KMG-IV): sequencing the most valuable type-strain genomes for metagenomic binning, comparative biology and taxonomic classification.</title>
        <authorList>
            <person name="Goeker M."/>
        </authorList>
    </citation>
    <scope>NUCLEOTIDE SEQUENCE [LARGE SCALE GENOMIC DNA]</scope>
    <source>
        <strain evidence="5 6">DSM 29762</strain>
    </source>
</reference>
<proteinExistence type="predicted"/>
<comment type="caution">
    <text evidence="5">The sequence shown here is derived from an EMBL/GenBank/DDBJ whole genome shotgun (WGS) entry which is preliminary data.</text>
</comment>
<evidence type="ECO:0000259" key="4">
    <source>
        <dbReference type="PROSITE" id="PS51118"/>
    </source>
</evidence>
<dbReference type="PANTHER" id="PTHR33204:SF29">
    <property type="entry name" value="TRANSCRIPTIONAL REGULATOR"/>
    <property type="match status" value="1"/>
</dbReference>
<dbReference type="SUPFAM" id="SSF46785">
    <property type="entry name" value="Winged helix' DNA-binding domain"/>
    <property type="match status" value="1"/>
</dbReference>
<evidence type="ECO:0000256" key="3">
    <source>
        <dbReference type="ARBA" id="ARBA00023163"/>
    </source>
</evidence>
<dbReference type="Pfam" id="PF01638">
    <property type="entry name" value="HxlR"/>
    <property type="match status" value="1"/>
</dbReference>
<dbReference type="Proteomes" id="UP000590442">
    <property type="component" value="Unassembled WGS sequence"/>
</dbReference>
<evidence type="ECO:0000256" key="2">
    <source>
        <dbReference type="ARBA" id="ARBA00023125"/>
    </source>
</evidence>
<keyword evidence="3" id="KW-0804">Transcription</keyword>
<dbReference type="PROSITE" id="PS51118">
    <property type="entry name" value="HTH_HXLR"/>
    <property type="match status" value="1"/>
</dbReference>
<dbReference type="InterPro" id="IPR036388">
    <property type="entry name" value="WH-like_DNA-bd_sf"/>
</dbReference>
<name>A0A846QKY7_9FLAO</name>
<evidence type="ECO:0000256" key="1">
    <source>
        <dbReference type="ARBA" id="ARBA00023015"/>
    </source>
</evidence>
<accession>A0A846QKY7</accession>
<dbReference type="EMBL" id="JAATJJ010000001">
    <property type="protein sequence ID" value="NJB69616.1"/>
    <property type="molecule type" value="Genomic_DNA"/>
</dbReference>
<dbReference type="RefSeq" id="WP_167959729.1">
    <property type="nucleotide sequence ID" value="NZ_JAATJJ010000001.1"/>
</dbReference>
<dbReference type="Gene3D" id="1.10.10.10">
    <property type="entry name" value="Winged helix-like DNA-binding domain superfamily/Winged helix DNA-binding domain"/>
    <property type="match status" value="1"/>
</dbReference>
<dbReference type="InterPro" id="IPR036390">
    <property type="entry name" value="WH_DNA-bd_sf"/>
</dbReference>
<dbReference type="AlphaFoldDB" id="A0A846QKY7"/>
<protein>
    <submittedName>
        <fullName evidence="5">DNA-binding HxlR family transcriptional regulator</fullName>
    </submittedName>
</protein>
<dbReference type="InterPro" id="IPR002577">
    <property type="entry name" value="HTH_HxlR"/>
</dbReference>
<keyword evidence="6" id="KW-1185">Reference proteome</keyword>
<sequence length="125" mass="14830">MIKKQKYCPDIPTCSVDYAFRRIGGKYKGRILWYLHEFTVLRYGELSRTIPDITTKMLTQTLRELESDNLINRKVYKQVPPKVEYSLSEIGKELIPFIRYLKEWGDSRIKNETNKNTKNTSHNNL</sequence>
<organism evidence="5 6">
    <name type="scientific">Saonia flava</name>
    <dbReference type="NCBI Taxonomy" id="523696"/>
    <lineage>
        <taxon>Bacteria</taxon>
        <taxon>Pseudomonadati</taxon>
        <taxon>Bacteroidota</taxon>
        <taxon>Flavobacteriia</taxon>
        <taxon>Flavobacteriales</taxon>
        <taxon>Flavobacteriaceae</taxon>
        <taxon>Saonia</taxon>
    </lineage>
</organism>
<evidence type="ECO:0000313" key="5">
    <source>
        <dbReference type="EMBL" id="NJB69616.1"/>
    </source>
</evidence>
<dbReference type="PANTHER" id="PTHR33204">
    <property type="entry name" value="TRANSCRIPTIONAL REGULATOR, MARR FAMILY"/>
    <property type="match status" value="1"/>
</dbReference>
<keyword evidence="2 5" id="KW-0238">DNA-binding</keyword>
<gene>
    <name evidence="5" type="ORF">GGR42_000078</name>
</gene>
<feature type="domain" description="HTH hxlR-type" evidence="4">
    <location>
        <begin position="8"/>
        <end position="113"/>
    </location>
</feature>
<keyword evidence="1" id="KW-0805">Transcription regulation</keyword>